<keyword evidence="4" id="KW-1185">Reference proteome</keyword>
<gene>
    <name evidence="3" type="ORF">M2127_001381</name>
</gene>
<sequence>MQTLSPAHPHYPKRFHDLYDPPKLLYIDGDQTLLARPMIAIVGARMATPTGMHHARVFAQTLSKAGFLVISGLARGIDGAAHRACLELGPGFSTIAVCGTGLDRVYPPEHLNLAQSIAAEGLLISEHQPGVGAKAFHFPRRNRLIAALALGVVVIEGAERSGSLITARLACELGREVFALPGAIHHPLNAGCNRLIQEGAKLANSPKDVLEELLI</sequence>
<organism evidence="3 4">
    <name type="scientific">Polynucleobacter sphagniphilus</name>
    <dbReference type="NCBI Taxonomy" id="1743169"/>
    <lineage>
        <taxon>Bacteria</taxon>
        <taxon>Pseudomonadati</taxon>
        <taxon>Pseudomonadota</taxon>
        <taxon>Betaproteobacteria</taxon>
        <taxon>Burkholderiales</taxon>
        <taxon>Burkholderiaceae</taxon>
        <taxon>Polynucleobacter</taxon>
    </lineage>
</organism>
<dbReference type="RefSeq" id="WP_076024495.1">
    <property type="nucleotide sequence ID" value="NZ_JAQFIK010000005.1"/>
</dbReference>
<dbReference type="Proteomes" id="UP001161160">
    <property type="component" value="Unassembled WGS sequence"/>
</dbReference>
<dbReference type="InterPro" id="IPR003488">
    <property type="entry name" value="DprA"/>
</dbReference>
<proteinExistence type="inferred from homology"/>
<reference evidence="3" key="1">
    <citation type="submission" date="2023-04" db="EMBL/GenBank/DDBJ databases">
        <title>Genome Encyclopedia of Bacteria and Archaea VI: Functional Genomics of Type Strains.</title>
        <authorList>
            <person name="Whitman W."/>
        </authorList>
    </citation>
    <scope>NUCLEOTIDE SEQUENCE</scope>
    <source>
        <strain evidence="3">Enz.4-51</strain>
    </source>
</reference>
<name>A0AA43M8C5_9BURK</name>
<accession>A0AA43M8C5</accession>
<evidence type="ECO:0000256" key="1">
    <source>
        <dbReference type="ARBA" id="ARBA00006525"/>
    </source>
</evidence>
<dbReference type="AlphaFoldDB" id="A0AA43M8C5"/>
<dbReference type="GeneID" id="83596869"/>
<dbReference type="InterPro" id="IPR057666">
    <property type="entry name" value="DrpA_SLOG"/>
</dbReference>
<comment type="similarity">
    <text evidence="1">Belongs to the DprA/Smf family.</text>
</comment>
<protein>
    <submittedName>
        <fullName evidence="3">DNA processing protein</fullName>
    </submittedName>
</protein>
<dbReference type="PANTHER" id="PTHR43022">
    <property type="entry name" value="PROTEIN SMF"/>
    <property type="match status" value="1"/>
</dbReference>
<feature type="domain" description="Smf/DprA SLOG" evidence="2">
    <location>
        <begin position="4"/>
        <end position="213"/>
    </location>
</feature>
<evidence type="ECO:0000259" key="2">
    <source>
        <dbReference type="Pfam" id="PF02481"/>
    </source>
</evidence>
<comment type="caution">
    <text evidence="3">The sequence shown here is derived from an EMBL/GenBank/DDBJ whole genome shotgun (WGS) entry which is preliminary data.</text>
</comment>
<dbReference type="SUPFAM" id="SSF102405">
    <property type="entry name" value="MCP/YpsA-like"/>
    <property type="match status" value="1"/>
</dbReference>
<dbReference type="Gene3D" id="3.40.50.450">
    <property type="match status" value="1"/>
</dbReference>
<dbReference type="GO" id="GO:0009294">
    <property type="term" value="P:DNA-mediated transformation"/>
    <property type="evidence" value="ECO:0007669"/>
    <property type="project" value="InterPro"/>
</dbReference>
<dbReference type="EMBL" id="JARXYA010000006">
    <property type="protein sequence ID" value="MDH6504076.1"/>
    <property type="molecule type" value="Genomic_DNA"/>
</dbReference>
<dbReference type="NCBIfam" id="TIGR00732">
    <property type="entry name" value="dprA"/>
    <property type="match status" value="1"/>
</dbReference>
<evidence type="ECO:0000313" key="3">
    <source>
        <dbReference type="EMBL" id="MDH6504076.1"/>
    </source>
</evidence>
<dbReference type="PANTHER" id="PTHR43022:SF1">
    <property type="entry name" value="PROTEIN SMF"/>
    <property type="match status" value="1"/>
</dbReference>
<evidence type="ECO:0000313" key="4">
    <source>
        <dbReference type="Proteomes" id="UP001161160"/>
    </source>
</evidence>
<dbReference type="Pfam" id="PF02481">
    <property type="entry name" value="DNA_processg_A"/>
    <property type="match status" value="1"/>
</dbReference>